<dbReference type="STRING" id="1170229.K9FW70"/>
<evidence type="ECO:0000313" key="1">
    <source>
        <dbReference type="EMBL" id="EKV06948.1"/>
    </source>
</evidence>
<sequence>MDKLLSVKPNNPITVHDKRHRDNLAHNFVVLPSMMATSEIDREKFGSGSSLIASAQNITNDLSGWLRPVPDRLRIDFTTLHTHM</sequence>
<organism evidence="1 2">
    <name type="scientific">Penicillium digitatum (strain PHI26 / CECT 20796)</name>
    <name type="common">Green mold</name>
    <dbReference type="NCBI Taxonomy" id="1170229"/>
    <lineage>
        <taxon>Eukaryota</taxon>
        <taxon>Fungi</taxon>
        <taxon>Dikarya</taxon>
        <taxon>Ascomycota</taxon>
        <taxon>Pezizomycotina</taxon>
        <taxon>Eurotiomycetes</taxon>
        <taxon>Eurotiomycetidae</taxon>
        <taxon>Eurotiales</taxon>
        <taxon>Aspergillaceae</taxon>
        <taxon>Penicillium</taxon>
    </lineage>
</organism>
<dbReference type="EMBL" id="AKCT01000268">
    <property type="protein sequence ID" value="EKV06948.1"/>
    <property type="molecule type" value="Genomic_DNA"/>
</dbReference>
<keyword evidence="2" id="KW-1185">Reference proteome</keyword>
<dbReference type="Proteomes" id="UP000009882">
    <property type="component" value="Unassembled WGS sequence"/>
</dbReference>
<dbReference type="InParanoid" id="K9FW70"/>
<name>K9FW70_PEND2</name>
<proteinExistence type="predicted"/>
<dbReference type="HOGENOM" id="CLU_2528179_0_0_1"/>
<protein>
    <submittedName>
        <fullName evidence="1">Uncharacterized protein</fullName>
    </submittedName>
</protein>
<comment type="caution">
    <text evidence="1">The sequence shown here is derived from an EMBL/GenBank/DDBJ whole genome shotgun (WGS) entry which is preliminary data.</text>
</comment>
<dbReference type="OrthoDB" id="3266505at2759"/>
<dbReference type="AlphaFoldDB" id="K9FW70"/>
<reference evidence="2" key="1">
    <citation type="journal article" date="2012" name="BMC Genomics">
        <title>Genome sequence of the necrotrophic fungus Penicillium digitatum, the main postharvest pathogen of citrus.</title>
        <authorList>
            <person name="Marcet-Houben M."/>
            <person name="Ballester A.-R."/>
            <person name="de la Fuente B."/>
            <person name="Harries E."/>
            <person name="Marcos J.F."/>
            <person name="Gonzalez-Candelas L."/>
            <person name="Gabaldon T."/>
        </authorList>
    </citation>
    <scope>NUCLEOTIDE SEQUENCE [LARGE SCALE GENOMIC DNA]</scope>
    <source>
        <strain evidence="2">PHI26 / CECT 20796</strain>
    </source>
</reference>
<gene>
    <name evidence="1" type="ORF">PDIG_76150</name>
</gene>
<evidence type="ECO:0000313" key="2">
    <source>
        <dbReference type="Proteomes" id="UP000009882"/>
    </source>
</evidence>
<accession>K9FW70</accession>